<dbReference type="Pfam" id="PF00629">
    <property type="entry name" value="MAM"/>
    <property type="match status" value="1"/>
</dbReference>
<evidence type="ECO:0000259" key="3">
    <source>
        <dbReference type="PROSITE" id="PS50060"/>
    </source>
</evidence>
<feature type="disulfide bond" evidence="2">
    <location>
        <begin position="105"/>
        <end position="120"/>
    </location>
</feature>
<dbReference type="GO" id="GO:0016020">
    <property type="term" value="C:membrane"/>
    <property type="evidence" value="ECO:0007669"/>
    <property type="project" value="InterPro"/>
</dbReference>
<dbReference type="PANTHER" id="PTHR23282">
    <property type="entry name" value="APICAL ENDOSOMAL GLYCOPROTEIN PRECURSOR"/>
    <property type="match status" value="1"/>
</dbReference>
<feature type="disulfide bond" evidence="2">
    <location>
        <begin position="86"/>
        <end position="98"/>
    </location>
</feature>
<evidence type="ECO:0000256" key="1">
    <source>
        <dbReference type="ARBA" id="ARBA00023157"/>
    </source>
</evidence>
<name>A0AAW0Y6B7_CHEQU</name>
<feature type="domain" description="MAM" evidence="3">
    <location>
        <begin position="122"/>
        <end position="204"/>
    </location>
</feature>
<evidence type="ECO:0000256" key="2">
    <source>
        <dbReference type="PROSITE-ProRule" id="PRU00124"/>
    </source>
</evidence>
<dbReference type="PROSITE" id="PS50060">
    <property type="entry name" value="MAM_2"/>
    <property type="match status" value="2"/>
</dbReference>
<dbReference type="SUPFAM" id="SSF57424">
    <property type="entry name" value="LDL receptor-like module"/>
    <property type="match status" value="1"/>
</dbReference>
<dbReference type="Gene3D" id="2.60.120.200">
    <property type="match status" value="1"/>
</dbReference>
<dbReference type="SMART" id="SM00192">
    <property type="entry name" value="LDLa"/>
    <property type="match status" value="1"/>
</dbReference>
<feature type="non-terminal residue" evidence="4">
    <location>
        <position position="204"/>
    </location>
</feature>
<reference evidence="4 5" key="1">
    <citation type="journal article" date="2024" name="BMC Genomics">
        <title>Genome assembly of redclaw crayfish (Cherax quadricarinatus) provides insights into its immune adaptation and hypoxia tolerance.</title>
        <authorList>
            <person name="Liu Z."/>
            <person name="Zheng J."/>
            <person name="Li H."/>
            <person name="Fang K."/>
            <person name="Wang S."/>
            <person name="He J."/>
            <person name="Zhou D."/>
            <person name="Weng S."/>
            <person name="Chi M."/>
            <person name="Gu Z."/>
            <person name="He J."/>
            <person name="Li F."/>
            <person name="Wang M."/>
        </authorList>
    </citation>
    <scope>NUCLEOTIDE SEQUENCE [LARGE SCALE GENOMIC DNA]</scope>
    <source>
        <strain evidence="4">ZL_2023a</strain>
    </source>
</reference>
<accession>A0AAW0Y6B7</accession>
<dbReference type="Gene3D" id="4.10.400.10">
    <property type="entry name" value="Low-density Lipoprotein Receptor"/>
    <property type="match status" value="1"/>
</dbReference>
<keyword evidence="1 2" id="KW-1015">Disulfide bond</keyword>
<feature type="non-terminal residue" evidence="4">
    <location>
        <position position="1"/>
    </location>
</feature>
<dbReference type="InterPro" id="IPR002172">
    <property type="entry name" value="LDrepeatLR_classA_rpt"/>
</dbReference>
<dbReference type="InterPro" id="IPR000998">
    <property type="entry name" value="MAM_dom"/>
</dbReference>
<dbReference type="PANTHER" id="PTHR23282:SF146">
    <property type="entry name" value="RT07201P-RELATED"/>
    <property type="match status" value="1"/>
</dbReference>
<proteinExistence type="predicted"/>
<dbReference type="InterPro" id="IPR051560">
    <property type="entry name" value="MAM_domain-containing"/>
</dbReference>
<dbReference type="InterPro" id="IPR036055">
    <property type="entry name" value="LDL_receptor-like_sf"/>
</dbReference>
<dbReference type="AlphaFoldDB" id="A0AAW0Y6B7"/>
<organism evidence="4 5">
    <name type="scientific">Cherax quadricarinatus</name>
    <name type="common">Australian red claw crayfish</name>
    <dbReference type="NCBI Taxonomy" id="27406"/>
    <lineage>
        <taxon>Eukaryota</taxon>
        <taxon>Metazoa</taxon>
        <taxon>Ecdysozoa</taxon>
        <taxon>Arthropoda</taxon>
        <taxon>Crustacea</taxon>
        <taxon>Multicrustacea</taxon>
        <taxon>Malacostraca</taxon>
        <taxon>Eumalacostraca</taxon>
        <taxon>Eucarida</taxon>
        <taxon>Decapoda</taxon>
        <taxon>Pleocyemata</taxon>
        <taxon>Astacidea</taxon>
        <taxon>Parastacoidea</taxon>
        <taxon>Parastacidae</taxon>
        <taxon>Cherax</taxon>
    </lineage>
</organism>
<dbReference type="SUPFAM" id="SSF49899">
    <property type="entry name" value="Concanavalin A-like lectins/glucanases"/>
    <property type="match status" value="1"/>
</dbReference>
<gene>
    <name evidence="4" type="ORF">OTU49_016489</name>
</gene>
<dbReference type="CDD" id="cd00112">
    <property type="entry name" value="LDLa"/>
    <property type="match status" value="1"/>
</dbReference>
<dbReference type="PROSITE" id="PS50068">
    <property type="entry name" value="LDLRA_2"/>
    <property type="match status" value="1"/>
</dbReference>
<comment type="caution">
    <text evidence="4">The sequence shown here is derived from an EMBL/GenBank/DDBJ whole genome shotgun (WGS) entry which is preliminary data.</text>
</comment>
<dbReference type="Proteomes" id="UP001445076">
    <property type="component" value="Unassembled WGS sequence"/>
</dbReference>
<sequence length="204" mass="22327">TSYYEGGSQLMAVLKNTAKNVWLKYSITIEGPPLDGNFQFVLEGVSPLDRNGFLLLDDLSMTPYCEIASDQHLPGDNDLTTPKPNCPSGQLDCANGNCYNPIVTCNFVDDCGDGTDEQDCSKTCDFEEDMCGWFENNANSIHWVQTGFPAEAPGPHADHNDDTLTHDLSTSKNVDLSGQIAILESRVFSAVGPNCILSFFYYMG</sequence>
<protein>
    <recommendedName>
        <fullName evidence="3">MAM domain-containing protein</fullName>
    </recommendedName>
</protein>
<evidence type="ECO:0000313" key="5">
    <source>
        <dbReference type="Proteomes" id="UP001445076"/>
    </source>
</evidence>
<dbReference type="InterPro" id="IPR013320">
    <property type="entry name" value="ConA-like_dom_sf"/>
</dbReference>
<dbReference type="EMBL" id="JARKIK010000014">
    <property type="protein sequence ID" value="KAK8747601.1"/>
    <property type="molecule type" value="Genomic_DNA"/>
</dbReference>
<evidence type="ECO:0000313" key="4">
    <source>
        <dbReference type="EMBL" id="KAK8747601.1"/>
    </source>
</evidence>
<feature type="disulfide bond" evidence="2">
    <location>
        <begin position="93"/>
        <end position="111"/>
    </location>
</feature>
<keyword evidence="5" id="KW-1185">Reference proteome</keyword>
<feature type="domain" description="MAM" evidence="3">
    <location>
        <begin position="22"/>
        <end position="67"/>
    </location>
</feature>